<keyword evidence="1" id="KW-1133">Transmembrane helix</keyword>
<sequence length="64" mass="6538">MLTVRADFDSMAIVGGSALFPADLTTLMSILQNGEMDVPVCLSATLPAACLILSITGGLTNVVP</sequence>
<feature type="transmembrane region" description="Helical" evidence="1">
    <location>
        <begin position="12"/>
        <end position="31"/>
    </location>
</feature>
<dbReference type="EMBL" id="QMNG01000001">
    <property type="protein sequence ID" value="RLC37822.1"/>
    <property type="molecule type" value="Genomic_DNA"/>
</dbReference>
<keyword evidence="1" id="KW-0472">Membrane</keyword>
<evidence type="ECO:0000256" key="1">
    <source>
        <dbReference type="SAM" id="Phobius"/>
    </source>
</evidence>
<proteinExistence type="predicted"/>
<name>A0A420ZE01_UNCK3</name>
<evidence type="ECO:0000313" key="3">
    <source>
        <dbReference type="Proteomes" id="UP000281261"/>
    </source>
</evidence>
<organism evidence="2 3">
    <name type="scientific">candidate division Kazan bacterium</name>
    <dbReference type="NCBI Taxonomy" id="2202143"/>
    <lineage>
        <taxon>Bacteria</taxon>
        <taxon>Bacteria division Kazan-3B-28</taxon>
    </lineage>
</organism>
<comment type="caution">
    <text evidence="2">The sequence shown here is derived from an EMBL/GenBank/DDBJ whole genome shotgun (WGS) entry which is preliminary data.</text>
</comment>
<gene>
    <name evidence="2" type="ORF">DRH29_00170</name>
</gene>
<protein>
    <submittedName>
        <fullName evidence="2">Uncharacterized protein</fullName>
    </submittedName>
</protein>
<feature type="transmembrane region" description="Helical" evidence="1">
    <location>
        <begin position="38"/>
        <end position="59"/>
    </location>
</feature>
<dbReference type="AlphaFoldDB" id="A0A420ZE01"/>
<evidence type="ECO:0000313" key="2">
    <source>
        <dbReference type="EMBL" id="RLC37822.1"/>
    </source>
</evidence>
<accession>A0A420ZE01</accession>
<keyword evidence="1" id="KW-0812">Transmembrane</keyword>
<dbReference type="Proteomes" id="UP000281261">
    <property type="component" value="Unassembled WGS sequence"/>
</dbReference>
<reference evidence="2 3" key="1">
    <citation type="submission" date="2018-06" db="EMBL/GenBank/DDBJ databases">
        <title>Extensive metabolic versatility and redundancy in microbially diverse, dynamic hydrothermal sediments.</title>
        <authorList>
            <person name="Dombrowski N."/>
            <person name="Teske A."/>
            <person name="Baker B.J."/>
        </authorList>
    </citation>
    <scope>NUCLEOTIDE SEQUENCE [LARGE SCALE GENOMIC DNA]</scope>
    <source>
        <strain evidence="2">B79_G16</strain>
    </source>
</reference>